<proteinExistence type="predicted"/>
<gene>
    <name evidence="1" type="ORF">L2E82_37010</name>
</gene>
<organism evidence="1 2">
    <name type="scientific">Cichorium intybus</name>
    <name type="common">Chicory</name>
    <dbReference type="NCBI Taxonomy" id="13427"/>
    <lineage>
        <taxon>Eukaryota</taxon>
        <taxon>Viridiplantae</taxon>
        <taxon>Streptophyta</taxon>
        <taxon>Embryophyta</taxon>
        <taxon>Tracheophyta</taxon>
        <taxon>Spermatophyta</taxon>
        <taxon>Magnoliopsida</taxon>
        <taxon>eudicotyledons</taxon>
        <taxon>Gunneridae</taxon>
        <taxon>Pentapetalae</taxon>
        <taxon>asterids</taxon>
        <taxon>campanulids</taxon>
        <taxon>Asterales</taxon>
        <taxon>Asteraceae</taxon>
        <taxon>Cichorioideae</taxon>
        <taxon>Cichorieae</taxon>
        <taxon>Cichoriinae</taxon>
        <taxon>Cichorium</taxon>
    </lineage>
</organism>
<dbReference type="Proteomes" id="UP001055811">
    <property type="component" value="Linkage Group LG07"/>
</dbReference>
<name>A0ACB9AE58_CICIN</name>
<reference evidence="2" key="1">
    <citation type="journal article" date="2022" name="Mol. Ecol. Resour.">
        <title>The genomes of chicory, endive, great burdock and yacon provide insights into Asteraceae palaeo-polyploidization history and plant inulin production.</title>
        <authorList>
            <person name="Fan W."/>
            <person name="Wang S."/>
            <person name="Wang H."/>
            <person name="Wang A."/>
            <person name="Jiang F."/>
            <person name="Liu H."/>
            <person name="Zhao H."/>
            <person name="Xu D."/>
            <person name="Zhang Y."/>
        </authorList>
    </citation>
    <scope>NUCLEOTIDE SEQUENCE [LARGE SCALE GENOMIC DNA]</scope>
    <source>
        <strain evidence="2">cv. Punajuju</strain>
    </source>
</reference>
<accession>A0ACB9AE58</accession>
<reference evidence="1 2" key="2">
    <citation type="journal article" date="2022" name="Mol. Ecol. Resour.">
        <title>The genomes of chicory, endive, great burdock and yacon provide insights into Asteraceae paleo-polyploidization history and plant inulin production.</title>
        <authorList>
            <person name="Fan W."/>
            <person name="Wang S."/>
            <person name="Wang H."/>
            <person name="Wang A."/>
            <person name="Jiang F."/>
            <person name="Liu H."/>
            <person name="Zhao H."/>
            <person name="Xu D."/>
            <person name="Zhang Y."/>
        </authorList>
    </citation>
    <scope>NUCLEOTIDE SEQUENCE [LARGE SCALE GENOMIC DNA]</scope>
    <source>
        <strain evidence="2">cv. Punajuju</strain>
        <tissue evidence="1">Leaves</tissue>
    </source>
</reference>
<evidence type="ECO:0000313" key="2">
    <source>
        <dbReference type="Proteomes" id="UP001055811"/>
    </source>
</evidence>
<sequence>MVAAADQEGFFWDTRPWVLSEKSGSGSADQTGSEEKSAGGKKQLVSSSVDNNNSQMKQPQIGSTGGSNGGDQETVATTIRGGSKRKGDAFKTENVDEMKVNGHDNKGKGVLESSEHDLHIWTERERRKKMRNMFHQLHALLPQLSPKADKSTIVDEAVNHIKTLQETLEKLQTKKANRVHGLSNNTTIASVIQPQGLILDTRESFLADQASPSNLFGMISPPSSSSFSFPIRSPTIFQTWTSSNVTLNVCGLDAHFSICSTPKPGLLTTICFVLEKHKLEIVSAHISSDQIKILFMIHAHANARDQFVESFPYDEVYKQAAAEIMLWANSKSS</sequence>
<evidence type="ECO:0000313" key="1">
    <source>
        <dbReference type="EMBL" id="KAI3708016.1"/>
    </source>
</evidence>
<protein>
    <submittedName>
        <fullName evidence="1">Uncharacterized protein</fullName>
    </submittedName>
</protein>
<dbReference type="EMBL" id="CM042015">
    <property type="protein sequence ID" value="KAI3708016.1"/>
    <property type="molecule type" value="Genomic_DNA"/>
</dbReference>
<keyword evidence="2" id="KW-1185">Reference proteome</keyword>
<comment type="caution">
    <text evidence="1">The sequence shown here is derived from an EMBL/GenBank/DDBJ whole genome shotgun (WGS) entry which is preliminary data.</text>
</comment>